<evidence type="ECO:0000313" key="2">
    <source>
        <dbReference type="EMBL" id="KAF2746144.1"/>
    </source>
</evidence>
<dbReference type="AlphaFoldDB" id="A0A6A6V8U2"/>
<dbReference type="EMBL" id="MU006579">
    <property type="protein sequence ID" value="KAF2746144.1"/>
    <property type="molecule type" value="Genomic_DNA"/>
</dbReference>
<name>A0A6A6V8U2_9PLEO</name>
<feature type="region of interest" description="Disordered" evidence="1">
    <location>
        <begin position="60"/>
        <end position="149"/>
    </location>
</feature>
<dbReference type="Proteomes" id="UP000799440">
    <property type="component" value="Unassembled WGS sequence"/>
</dbReference>
<reference evidence="2" key="1">
    <citation type="journal article" date="2020" name="Stud. Mycol.">
        <title>101 Dothideomycetes genomes: a test case for predicting lifestyles and emergence of pathogens.</title>
        <authorList>
            <person name="Haridas S."/>
            <person name="Albert R."/>
            <person name="Binder M."/>
            <person name="Bloem J."/>
            <person name="Labutti K."/>
            <person name="Salamov A."/>
            <person name="Andreopoulos B."/>
            <person name="Baker S."/>
            <person name="Barry K."/>
            <person name="Bills G."/>
            <person name="Bluhm B."/>
            <person name="Cannon C."/>
            <person name="Castanera R."/>
            <person name="Culley D."/>
            <person name="Daum C."/>
            <person name="Ezra D."/>
            <person name="Gonzalez J."/>
            <person name="Henrissat B."/>
            <person name="Kuo A."/>
            <person name="Liang C."/>
            <person name="Lipzen A."/>
            <person name="Lutzoni F."/>
            <person name="Magnuson J."/>
            <person name="Mondo S."/>
            <person name="Nolan M."/>
            <person name="Ohm R."/>
            <person name="Pangilinan J."/>
            <person name="Park H.-J."/>
            <person name="Ramirez L."/>
            <person name="Alfaro M."/>
            <person name="Sun H."/>
            <person name="Tritt A."/>
            <person name="Yoshinaga Y."/>
            <person name="Zwiers L.-H."/>
            <person name="Turgeon B."/>
            <person name="Goodwin S."/>
            <person name="Spatafora J."/>
            <person name="Crous P."/>
            <person name="Grigoriev I."/>
        </authorList>
    </citation>
    <scope>NUCLEOTIDE SEQUENCE</scope>
    <source>
        <strain evidence="2">CBS 119925</strain>
    </source>
</reference>
<proteinExistence type="predicted"/>
<gene>
    <name evidence="2" type="ORF">M011DRAFT_459649</name>
</gene>
<sequence length="149" mass="16150">MQCEAGARSRAGNWSAVGFVREGQQRAWDNATLQKTATQELKLGLFVTFRIHSLPGVAPNWFLGHTSSPSHGSSTPSRRGPPDDVGAMAAAAVLHQHPMNPSPRGFHRPQGAHPDINSPTLPPEREPYTALHPDLQKQGTSQTDKDANF</sequence>
<protein>
    <submittedName>
        <fullName evidence="2">Uncharacterized protein</fullName>
    </submittedName>
</protein>
<feature type="compositionally biased region" description="Low complexity" evidence="1">
    <location>
        <begin position="65"/>
        <end position="78"/>
    </location>
</feature>
<organism evidence="2 3">
    <name type="scientific">Sporormia fimetaria CBS 119925</name>
    <dbReference type="NCBI Taxonomy" id="1340428"/>
    <lineage>
        <taxon>Eukaryota</taxon>
        <taxon>Fungi</taxon>
        <taxon>Dikarya</taxon>
        <taxon>Ascomycota</taxon>
        <taxon>Pezizomycotina</taxon>
        <taxon>Dothideomycetes</taxon>
        <taxon>Pleosporomycetidae</taxon>
        <taxon>Pleosporales</taxon>
        <taxon>Sporormiaceae</taxon>
        <taxon>Sporormia</taxon>
    </lineage>
</organism>
<accession>A0A6A6V8U2</accession>
<keyword evidence="3" id="KW-1185">Reference proteome</keyword>
<evidence type="ECO:0000256" key="1">
    <source>
        <dbReference type="SAM" id="MobiDB-lite"/>
    </source>
</evidence>
<evidence type="ECO:0000313" key="3">
    <source>
        <dbReference type="Proteomes" id="UP000799440"/>
    </source>
</evidence>